<accession>A0ABP4V4K3</accession>
<keyword evidence="1" id="KW-0862">Zinc</keyword>
<sequence>MSSLRTGSAAARMVNWKETFQLSEASMCAVLVVSPHLDDAVLSAGATIAALTGQGVDVTVCTVFAGAATPPYSEFARQFHAMCGLGDDAVARRRQEDLEATEILGARSLHLPFLDSIYRQDEIGSFAALFEAPTDAVLVEQIAQAIHKSFGDEWPAELWTCAAFGDHVDHRITREAVARVAREHNLKLVLWEDFPYAAGQAYSADGQPATVPAVTPAHLQQKLEAVARYPSQLAMLYDPERDWRDGMELDWRSELLNHAAERGGSELLWQAATSQPQ</sequence>
<evidence type="ECO:0000313" key="3">
    <source>
        <dbReference type="Proteomes" id="UP001500280"/>
    </source>
</evidence>
<gene>
    <name evidence="2" type="ORF">GCM10009745_78030</name>
</gene>
<comment type="caution">
    <text evidence="2">The sequence shown here is derived from an EMBL/GenBank/DDBJ whole genome shotgun (WGS) entry which is preliminary data.</text>
</comment>
<protein>
    <recommendedName>
        <fullName evidence="4">PIG-L family deacetylase</fullName>
    </recommendedName>
</protein>
<dbReference type="InterPro" id="IPR003737">
    <property type="entry name" value="GlcNAc_PI_deacetylase-related"/>
</dbReference>
<keyword evidence="3" id="KW-1185">Reference proteome</keyword>
<dbReference type="SUPFAM" id="SSF102588">
    <property type="entry name" value="LmbE-like"/>
    <property type="match status" value="1"/>
</dbReference>
<evidence type="ECO:0000256" key="1">
    <source>
        <dbReference type="ARBA" id="ARBA00022833"/>
    </source>
</evidence>
<dbReference type="Proteomes" id="UP001500280">
    <property type="component" value="Unassembled WGS sequence"/>
</dbReference>
<dbReference type="Pfam" id="PF02585">
    <property type="entry name" value="PIG-L"/>
    <property type="match status" value="1"/>
</dbReference>
<dbReference type="InterPro" id="IPR024078">
    <property type="entry name" value="LmbE-like_dom_sf"/>
</dbReference>
<dbReference type="RefSeq" id="WP_344164290.1">
    <property type="nucleotide sequence ID" value="NZ_BAAANF010000028.1"/>
</dbReference>
<name>A0ABP4V4K3_9ACTN</name>
<evidence type="ECO:0008006" key="4">
    <source>
        <dbReference type="Google" id="ProtNLM"/>
    </source>
</evidence>
<proteinExistence type="predicted"/>
<reference evidence="3" key="1">
    <citation type="journal article" date="2019" name="Int. J. Syst. Evol. Microbiol.">
        <title>The Global Catalogue of Microorganisms (GCM) 10K type strain sequencing project: providing services to taxonomists for standard genome sequencing and annotation.</title>
        <authorList>
            <consortium name="The Broad Institute Genomics Platform"/>
            <consortium name="The Broad Institute Genome Sequencing Center for Infectious Disease"/>
            <person name="Wu L."/>
            <person name="Ma J."/>
        </authorList>
    </citation>
    <scope>NUCLEOTIDE SEQUENCE [LARGE SCALE GENOMIC DNA]</scope>
    <source>
        <strain evidence="3">JCM 14307</strain>
    </source>
</reference>
<evidence type="ECO:0000313" key="2">
    <source>
        <dbReference type="EMBL" id="GAA1717661.1"/>
    </source>
</evidence>
<dbReference type="PANTHER" id="PTHR12993">
    <property type="entry name" value="N-ACETYLGLUCOSAMINYL-PHOSPHATIDYLINOSITOL DE-N-ACETYLASE-RELATED"/>
    <property type="match status" value="1"/>
</dbReference>
<organism evidence="2 3">
    <name type="scientific">Kribbella yunnanensis</name>
    <dbReference type="NCBI Taxonomy" id="190194"/>
    <lineage>
        <taxon>Bacteria</taxon>
        <taxon>Bacillati</taxon>
        <taxon>Actinomycetota</taxon>
        <taxon>Actinomycetes</taxon>
        <taxon>Propionibacteriales</taxon>
        <taxon>Kribbellaceae</taxon>
        <taxon>Kribbella</taxon>
    </lineage>
</organism>
<dbReference type="Gene3D" id="3.40.50.10320">
    <property type="entry name" value="LmbE-like"/>
    <property type="match status" value="1"/>
</dbReference>
<dbReference type="PANTHER" id="PTHR12993:SF29">
    <property type="entry name" value="BLR3841 PROTEIN"/>
    <property type="match status" value="1"/>
</dbReference>
<dbReference type="EMBL" id="BAAANF010000028">
    <property type="protein sequence ID" value="GAA1717661.1"/>
    <property type="molecule type" value="Genomic_DNA"/>
</dbReference>